<dbReference type="Gramene" id="PGSC0003DMT400085689">
    <property type="protein sequence ID" value="PGSC0003DMT400085689"/>
    <property type="gene ID" value="PGSC0003DMG400035260"/>
</dbReference>
<reference evidence="2" key="2">
    <citation type="submission" date="2015-06" db="UniProtKB">
        <authorList>
            <consortium name="EnsemblPlants"/>
        </authorList>
    </citation>
    <scope>IDENTIFICATION</scope>
    <source>
        <strain evidence="2">DM1-3 516 R44</strain>
    </source>
</reference>
<organism evidence="2 3">
    <name type="scientific">Solanum tuberosum</name>
    <name type="common">Potato</name>
    <dbReference type="NCBI Taxonomy" id="4113"/>
    <lineage>
        <taxon>Eukaryota</taxon>
        <taxon>Viridiplantae</taxon>
        <taxon>Streptophyta</taxon>
        <taxon>Embryophyta</taxon>
        <taxon>Tracheophyta</taxon>
        <taxon>Spermatophyta</taxon>
        <taxon>Magnoliopsida</taxon>
        <taxon>eudicotyledons</taxon>
        <taxon>Gunneridae</taxon>
        <taxon>Pentapetalae</taxon>
        <taxon>asterids</taxon>
        <taxon>lamiids</taxon>
        <taxon>Solanales</taxon>
        <taxon>Solanaceae</taxon>
        <taxon>Solanoideae</taxon>
        <taxon>Solaneae</taxon>
        <taxon>Solanum</taxon>
    </lineage>
</organism>
<evidence type="ECO:0000313" key="2">
    <source>
        <dbReference type="EnsemblPlants" id="PGSC0003DMT400085689"/>
    </source>
</evidence>
<reference evidence="3" key="1">
    <citation type="journal article" date="2011" name="Nature">
        <title>Genome sequence and analysis of the tuber crop potato.</title>
        <authorList>
            <consortium name="The Potato Genome Sequencing Consortium"/>
        </authorList>
    </citation>
    <scope>NUCLEOTIDE SEQUENCE [LARGE SCALE GENOMIC DNA]</scope>
    <source>
        <strain evidence="3">cv. DM1-3 516 R44</strain>
    </source>
</reference>
<dbReference type="PaxDb" id="4113-PGSC0003DMT400085689"/>
<evidence type="ECO:0000313" key="3">
    <source>
        <dbReference type="Proteomes" id="UP000011115"/>
    </source>
</evidence>
<protein>
    <submittedName>
        <fullName evidence="2">Uncharacterized protein</fullName>
    </submittedName>
</protein>
<sequence>MAGINEENLPFVRFPDVASQERHHDHRNTKFLCERGFHLLGLVEKAPAFHAQLMEFGWGPLTEAPPAARSGWQPSTQGRKRRKVDGAGSSRAAAEADDEREDDDEAYNTLPTQSQPSLLVARVEEDLATVRRKLGGPNASASTSVPPSTALEVEMLRRQLG</sequence>
<dbReference type="HOGENOM" id="CLU_1646657_0_0_1"/>
<dbReference type="EnsemblPlants" id="PGSC0003DMT400085689">
    <property type="protein sequence ID" value="PGSC0003DMT400085689"/>
    <property type="gene ID" value="PGSC0003DMG400035260"/>
</dbReference>
<proteinExistence type="predicted"/>
<feature type="compositionally biased region" description="Low complexity" evidence="1">
    <location>
        <begin position="139"/>
        <end position="150"/>
    </location>
</feature>
<dbReference type="InParanoid" id="M1DA26"/>
<evidence type="ECO:0000256" key="1">
    <source>
        <dbReference type="SAM" id="MobiDB-lite"/>
    </source>
</evidence>
<feature type="region of interest" description="Disordered" evidence="1">
    <location>
        <begin position="62"/>
        <end position="161"/>
    </location>
</feature>
<keyword evidence="3" id="KW-1185">Reference proteome</keyword>
<feature type="compositionally biased region" description="Acidic residues" evidence="1">
    <location>
        <begin position="95"/>
        <end position="106"/>
    </location>
</feature>
<accession>M1DA26</accession>
<name>M1DA26_SOLTU</name>
<dbReference type="Proteomes" id="UP000011115">
    <property type="component" value="Unassembled WGS sequence"/>
</dbReference>
<dbReference type="AlphaFoldDB" id="M1DA26"/>